<keyword evidence="3" id="KW-1185">Reference proteome</keyword>
<proteinExistence type="predicted"/>
<reference evidence="2 3" key="1">
    <citation type="submission" date="2023-02" db="EMBL/GenBank/DDBJ databases">
        <title>LHISI_Scaffold_Assembly.</title>
        <authorList>
            <person name="Stuart O.P."/>
            <person name="Cleave R."/>
            <person name="Magrath M.J.L."/>
            <person name="Mikheyev A.S."/>
        </authorList>
    </citation>
    <scope>NUCLEOTIDE SEQUENCE [LARGE SCALE GENOMIC DNA]</scope>
    <source>
        <strain evidence="2">Daus_M_001</strain>
        <tissue evidence="2">Leg muscle</tissue>
    </source>
</reference>
<evidence type="ECO:0000313" key="2">
    <source>
        <dbReference type="EMBL" id="KAJ8881773.1"/>
    </source>
</evidence>
<evidence type="ECO:0000256" key="1">
    <source>
        <dbReference type="SAM" id="MobiDB-lite"/>
    </source>
</evidence>
<comment type="caution">
    <text evidence="2">The sequence shown here is derived from an EMBL/GenBank/DDBJ whole genome shotgun (WGS) entry which is preliminary data.</text>
</comment>
<dbReference type="Proteomes" id="UP001159363">
    <property type="component" value="Chromosome 5"/>
</dbReference>
<accession>A0ABQ9HBT5</accession>
<gene>
    <name evidence="2" type="ORF">PR048_018259</name>
</gene>
<dbReference type="EMBL" id="JARBHB010000006">
    <property type="protein sequence ID" value="KAJ8881773.1"/>
    <property type="molecule type" value="Genomic_DNA"/>
</dbReference>
<evidence type="ECO:0000313" key="3">
    <source>
        <dbReference type="Proteomes" id="UP001159363"/>
    </source>
</evidence>
<organism evidence="2 3">
    <name type="scientific">Dryococelus australis</name>
    <dbReference type="NCBI Taxonomy" id="614101"/>
    <lineage>
        <taxon>Eukaryota</taxon>
        <taxon>Metazoa</taxon>
        <taxon>Ecdysozoa</taxon>
        <taxon>Arthropoda</taxon>
        <taxon>Hexapoda</taxon>
        <taxon>Insecta</taxon>
        <taxon>Pterygota</taxon>
        <taxon>Neoptera</taxon>
        <taxon>Polyneoptera</taxon>
        <taxon>Phasmatodea</taxon>
        <taxon>Verophasmatodea</taxon>
        <taxon>Anareolatae</taxon>
        <taxon>Phasmatidae</taxon>
        <taxon>Eurycanthinae</taxon>
        <taxon>Dryococelus</taxon>
    </lineage>
</organism>
<protein>
    <submittedName>
        <fullName evidence="2">Uncharacterized protein</fullName>
    </submittedName>
</protein>
<feature type="region of interest" description="Disordered" evidence="1">
    <location>
        <begin position="38"/>
        <end position="69"/>
    </location>
</feature>
<name>A0ABQ9HBT5_9NEOP</name>
<feature type="compositionally biased region" description="Low complexity" evidence="1">
    <location>
        <begin position="46"/>
        <end position="69"/>
    </location>
</feature>
<sequence length="162" mass="17746">MFDEGWTQAATPENAMSGFRATEIFPFNPKAIPETAVAPSDVSDCTPLPATPSTTPTASSTSNNTQTTSTSLATVHSLIATPKIIRNTQKTRHSLNVKATRVTRQLFSKGVEGNADQPSTTPVHKRSVRSRKNNDDMHCADCGRNYYKSKNVLWIQCVECKM</sequence>
<feature type="region of interest" description="Disordered" evidence="1">
    <location>
        <begin position="110"/>
        <end position="133"/>
    </location>
</feature>